<accession>B6ANK1</accession>
<feature type="region of interest" description="Disordered" evidence="1">
    <location>
        <begin position="69"/>
        <end position="110"/>
    </location>
</feature>
<organism evidence="2">
    <name type="scientific">Leptospirillum sp. Group II '5-way CG'</name>
    <dbReference type="NCBI Taxonomy" id="419541"/>
    <lineage>
        <taxon>Bacteria</taxon>
        <taxon>Pseudomonadati</taxon>
        <taxon>Nitrospirota</taxon>
        <taxon>Nitrospiria</taxon>
        <taxon>Nitrospirales</taxon>
        <taxon>Nitrospiraceae</taxon>
        <taxon>Leptospirillum</taxon>
    </lineage>
</organism>
<sequence length="126" mass="13970">MGIKILLEEGPKPRKGAGGIVLANIEDVERARGLGWGWKEISKELGVESPQAVRKAYVRIKKRIDSGKLKVPWKEPQNSRKEEKKEEKKESPGLDRPAPEGGVKLVGGKVSKDGACDLFHRFKSID</sequence>
<dbReference type="AlphaFoldDB" id="B6ANK1"/>
<evidence type="ECO:0000313" key="2">
    <source>
        <dbReference type="EMBL" id="EDZ39042.1"/>
    </source>
</evidence>
<proteinExistence type="predicted"/>
<evidence type="ECO:0000256" key="1">
    <source>
        <dbReference type="SAM" id="MobiDB-lite"/>
    </source>
</evidence>
<protein>
    <submittedName>
        <fullName evidence="2">Uncharacterized protein</fullName>
    </submittedName>
</protein>
<feature type="compositionally biased region" description="Basic and acidic residues" evidence="1">
    <location>
        <begin position="77"/>
        <end position="93"/>
    </location>
</feature>
<reference evidence="2" key="1">
    <citation type="journal article" date="2004" name="Nature">
        <title>Community structure and metabolism through reconstruction of microbial genomes from the environment.</title>
        <authorList>
            <person name="Tyson G.W."/>
            <person name="Chapman J."/>
            <person name="Hugenholtz P."/>
            <person name="Allen E.E."/>
            <person name="Ram R.J."/>
            <person name="Richardson P.M."/>
            <person name="Solovyev V.V."/>
            <person name="Rubin E.M."/>
            <person name="Rokhsar D.S."/>
            <person name="Banfield J.F."/>
        </authorList>
    </citation>
    <scope>NUCLEOTIDE SEQUENCE [LARGE SCALE GENOMIC DNA]</scope>
</reference>
<reference evidence="2" key="2">
    <citation type="journal article" date="2008" name="PLoS Biol.">
        <title>Population genomic analysis of strain variation in Leptospirillum group II bacteria involved in acid mine drainage formation.</title>
        <authorList>
            <person name="Simmons S.L."/>
            <person name="Dibartolo G."/>
            <person name="Denef V.J."/>
            <person name="Goltsman D.S."/>
            <person name="Thelen M.P."/>
            <person name="Banfield J.F."/>
        </authorList>
    </citation>
    <scope>NUCLEOTIDE SEQUENCE [LARGE SCALE GENOMIC DNA]</scope>
</reference>
<gene>
    <name evidence="2" type="ORF">CGL2_11276209a</name>
</gene>
<name>B6ANK1_9BACT</name>
<dbReference type="EMBL" id="DS995260">
    <property type="protein sequence ID" value="EDZ39042.1"/>
    <property type="molecule type" value="Genomic_DNA"/>
</dbReference>